<feature type="domain" description="DUF6546" evidence="2">
    <location>
        <begin position="303"/>
        <end position="505"/>
    </location>
</feature>
<organism evidence="3 4">
    <name type="scientific">Diaporthe australafricana</name>
    <dbReference type="NCBI Taxonomy" id="127596"/>
    <lineage>
        <taxon>Eukaryota</taxon>
        <taxon>Fungi</taxon>
        <taxon>Dikarya</taxon>
        <taxon>Ascomycota</taxon>
        <taxon>Pezizomycotina</taxon>
        <taxon>Sordariomycetes</taxon>
        <taxon>Sordariomycetidae</taxon>
        <taxon>Diaporthales</taxon>
        <taxon>Diaporthaceae</taxon>
        <taxon>Diaporthe</taxon>
    </lineage>
</organism>
<gene>
    <name evidence="3" type="ORF">Daus18300_004276</name>
</gene>
<keyword evidence="4" id="KW-1185">Reference proteome</keyword>
<feature type="compositionally biased region" description="Acidic residues" evidence="1">
    <location>
        <begin position="1"/>
        <end position="25"/>
    </location>
</feature>
<dbReference type="InterPro" id="IPR046676">
    <property type="entry name" value="DUF6546"/>
</dbReference>
<protein>
    <recommendedName>
        <fullName evidence="2">DUF6546 domain-containing protein</fullName>
    </recommendedName>
</protein>
<evidence type="ECO:0000313" key="3">
    <source>
        <dbReference type="EMBL" id="KAL1872730.1"/>
    </source>
</evidence>
<reference evidence="3 4" key="1">
    <citation type="journal article" date="2024" name="IMA Fungus">
        <title>IMA Genome - F19 : A genome assembly and annotation guide to empower mycologists, including annotated draft genome sequences of Ceratocystis pirilliformis, Diaporthe australafricana, Fusarium ophioides, Paecilomyces lecythidis, and Sporothrix stenoceras.</title>
        <authorList>
            <person name="Aylward J."/>
            <person name="Wilson A.M."/>
            <person name="Visagie C.M."/>
            <person name="Spraker J."/>
            <person name="Barnes I."/>
            <person name="Buitendag C."/>
            <person name="Ceriani C."/>
            <person name="Del Mar Angel L."/>
            <person name="du Plessis D."/>
            <person name="Fuchs T."/>
            <person name="Gasser K."/>
            <person name="Kramer D."/>
            <person name="Li W."/>
            <person name="Munsamy K."/>
            <person name="Piso A."/>
            <person name="Price J.L."/>
            <person name="Sonnekus B."/>
            <person name="Thomas C."/>
            <person name="van der Nest A."/>
            <person name="van Dijk A."/>
            <person name="van Heerden A."/>
            <person name="van Vuuren N."/>
            <person name="Yilmaz N."/>
            <person name="Duong T.A."/>
            <person name="van der Merwe N.A."/>
            <person name="Wingfield M.J."/>
            <person name="Wingfield B.D."/>
        </authorList>
    </citation>
    <scope>NUCLEOTIDE SEQUENCE [LARGE SCALE GENOMIC DNA]</scope>
    <source>
        <strain evidence="3 4">CMW 18300</strain>
    </source>
</reference>
<dbReference type="Proteomes" id="UP001583177">
    <property type="component" value="Unassembled WGS sequence"/>
</dbReference>
<evidence type="ECO:0000313" key="4">
    <source>
        <dbReference type="Proteomes" id="UP001583177"/>
    </source>
</evidence>
<name>A0ABR3XAP4_9PEZI</name>
<dbReference type="Pfam" id="PF20183">
    <property type="entry name" value="DUF6546"/>
    <property type="match status" value="1"/>
</dbReference>
<evidence type="ECO:0000256" key="1">
    <source>
        <dbReference type="SAM" id="MobiDB-lite"/>
    </source>
</evidence>
<evidence type="ECO:0000259" key="2">
    <source>
        <dbReference type="Pfam" id="PF20183"/>
    </source>
</evidence>
<accession>A0ABR3XAP4</accession>
<sequence>MSDQDEWEDADDDVTMGGVPEEEVISETATPEEPVREERASQEDGPRTDEDIDPSSSWDRLPYELSHKILQILAEDEAKSHLMAEYAVVCRSWQAEIEKTTFGTLAVNQTDLPQLEEYVTGRRRALLRHIWLRVELPEYSRRSRQVPEGEQEQEENNFKYSMALYDLFKLLEPWNTPGFWSSRNGRGISLELSAFSPSDKRNLFGEPGLDPDGNSRYFDSLLDFMLLVVPDPQGIHGLHMVEVVTSFSILRRNFRNVSATSLIPVLRSLPRLQEVRFEPWQQVDQPAQEDVDSELAGQIPFWPTTLKRISIFEHFGAFDQNDMWDTRIRFPFLAHGLRRLSTHLEELSISYSVDAKDFFQPYAGLKPGGAPSPQLPRWENLRWLTLTSRMIAEVAFPDEVNGLLRAAGLAAKDMPALQAMELYNATRWDAGVFRFLVVENTGVVSWTSTWDFKMAAGVRRVWREVALLRTRQEPYVFDEVKMADYKGGPEGFIHSDLATRELVLHPTSSADMMGERPFPDPVLRLAN</sequence>
<feature type="compositionally biased region" description="Basic and acidic residues" evidence="1">
    <location>
        <begin position="33"/>
        <end position="49"/>
    </location>
</feature>
<feature type="region of interest" description="Disordered" evidence="1">
    <location>
        <begin position="1"/>
        <end position="59"/>
    </location>
</feature>
<dbReference type="EMBL" id="JAWRVE010000028">
    <property type="protein sequence ID" value="KAL1872730.1"/>
    <property type="molecule type" value="Genomic_DNA"/>
</dbReference>
<comment type="caution">
    <text evidence="3">The sequence shown here is derived from an EMBL/GenBank/DDBJ whole genome shotgun (WGS) entry which is preliminary data.</text>
</comment>
<proteinExistence type="predicted"/>